<proteinExistence type="inferred from homology"/>
<dbReference type="SUPFAM" id="SSF56112">
    <property type="entry name" value="Protein kinase-like (PK-like)"/>
    <property type="match status" value="1"/>
</dbReference>
<feature type="region of interest" description="Disordered" evidence="8">
    <location>
        <begin position="359"/>
        <end position="499"/>
    </location>
</feature>
<evidence type="ECO:0000256" key="2">
    <source>
        <dbReference type="ARBA" id="ARBA00022679"/>
    </source>
</evidence>
<comment type="activity regulation">
    <text evidence="7">Activated by threonine and tyrosine phosphorylation.</text>
</comment>
<keyword evidence="11" id="KW-1185">Reference proteome</keyword>
<dbReference type="InterPro" id="IPR011009">
    <property type="entry name" value="Kinase-like_dom_sf"/>
</dbReference>
<dbReference type="EC" id="2.7.11.24" evidence="7"/>
<evidence type="ECO:0000256" key="8">
    <source>
        <dbReference type="SAM" id="MobiDB-lite"/>
    </source>
</evidence>
<dbReference type="Gene3D" id="1.10.510.10">
    <property type="entry name" value="Transferase(Phosphotransferase) domain 1"/>
    <property type="match status" value="1"/>
</dbReference>
<dbReference type="PANTHER" id="PTHR24055">
    <property type="entry name" value="MITOGEN-ACTIVATED PROTEIN KINASE"/>
    <property type="match status" value="1"/>
</dbReference>
<dbReference type="PROSITE" id="PS00107">
    <property type="entry name" value="PROTEIN_KINASE_ATP"/>
    <property type="match status" value="1"/>
</dbReference>
<dbReference type="InterPro" id="IPR003527">
    <property type="entry name" value="MAP_kinase_CS"/>
</dbReference>
<evidence type="ECO:0000256" key="5">
    <source>
        <dbReference type="ARBA" id="ARBA00022840"/>
    </source>
</evidence>
<feature type="compositionally biased region" description="Basic and acidic residues" evidence="8">
    <location>
        <begin position="413"/>
        <end position="425"/>
    </location>
</feature>
<evidence type="ECO:0000259" key="9">
    <source>
        <dbReference type="PROSITE" id="PS50011"/>
    </source>
</evidence>
<feature type="domain" description="Protein kinase" evidence="9">
    <location>
        <begin position="106"/>
        <end position="545"/>
    </location>
</feature>
<dbReference type="SMART" id="SM00220">
    <property type="entry name" value="S_TKc"/>
    <property type="match status" value="1"/>
</dbReference>
<keyword evidence="7" id="KW-0460">Magnesium</keyword>
<feature type="compositionally biased region" description="Acidic residues" evidence="8">
    <location>
        <begin position="465"/>
        <end position="476"/>
    </location>
</feature>
<accession>A0A1X6PEG1</accession>
<dbReference type="InterPro" id="IPR008271">
    <property type="entry name" value="Ser/Thr_kinase_AS"/>
</dbReference>
<dbReference type="AlphaFoldDB" id="A0A1X6PEG1"/>
<dbReference type="EMBL" id="KV918794">
    <property type="protein sequence ID" value="OSX79244.1"/>
    <property type="molecule type" value="Genomic_DNA"/>
</dbReference>
<keyword evidence="3 6" id="KW-0547">Nucleotide-binding</keyword>
<name>A0A1X6PEG1_PORUM</name>
<dbReference type="PROSITE" id="PS50011">
    <property type="entry name" value="PROTEIN_KINASE_DOM"/>
    <property type="match status" value="1"/>
</dbReference>
<dbReference type="OrthoDB" id="4062651at2759"/>
<dbReference type="PROSITE" id="PS00108">
    <property type="entry name" value="PROTEIN_KINASE_ST"/>
    <property type="match status" value="1"/>
</dbReference>
<dbReference type="FunFam" id="1.10.510.10:FF:000624">
    <property type="entry name" value="Mitogen-activated protein kinase"/>
    <property type="match status" value="1"/>
</dbReference>
<protein>
    <recommendedName>
        <fullName evidence="7">Mitogen-activated protein kinase</fullName>
        <ecNumber evidence="7">2.7.11.24</ecNumber>
    </recommendedName>
</protein>
<feature type="region of interest" description="Disordered" evidence="8">
    <location>
        <begin position="18"/>
        <end position="80"/>
    </location>
</feature>
<dbReference type="Pfam" id="PF00069">
    <property type="entry name" value="Pkinase"/>
    <property type="match status" value="1"/>
</dbReference>
<feature type="binding site" evidence="6">
    <location>
        <position position="135"/>
    </location>
    <ligand>
        <name>ATP</name>
        <dbReference type="ChEBI" id="CHEBI:30616"/>
    </ligand>
</feature>
<comment type="similarity">
    <text evidence="7">Belongs to the protein kinase superfamily. Ser/Thr protein kinase family. MAP kinase subfamily.</text>
</comment>
<keyword evidence="4 7" id="KW-0418">Kinase</keyword>
<evidence type="ECO:0000313" key="10">
    <source>
        <dbReference type="EMBL" id="OSX79244.1"/>
    </source>
</evidence>
<evidence type="ECO:0000256" key="6">
    <source>
        <dbReference type="PROSITE-ProRule" id="PRU10141"/>
    </source>
</evidence>
<evidence type="ECO:0000256" key="3">
    <source>
        <dbReference type="ARBA" id="ARBA00022741"/>
    </source>
</evidence>
<dbReference type="Proteomes" id="UP000218209">
    <property type="component" value="Unassembled WGS sequence"/>
</dbReference>
<evidence type="ECO:0000256" key="1">
    <source>
        <dbReference type="ARBA" id="ARBA00022527"/>
    </source>
</evidence>
<keyword evidence="5 6" id="KW-0067">ATP-binding</keyword>
<dbReference type="InterPro" id="IPR000719">
    <property type="entry name" value="Prot_kinase_dom"/>
</dbReference>
<dbReference type="InterPro" id="IPR017441">
    <property type="entry name" value="Protein_kinase_ATP_BS"/>
</dbReference>
<dbReference type="InterPro" id="IPR050117">
    <property type="entry name" value="MAPK"/>
</dbReference>
<sequence length="663" mass="68912">MPSPTPDSLAIQVAAMGLPRSGSGDCVDAPGGGDVPGGNAAAATVHGHPPSPSPASATDTPAVGATHRRAASATDASRPWEDVQRTEMLERLKREFFMPPVVENPYTVNHVVGEGAYGVVVSATDTRTGEEVAIKRIVCVFDEPGESTRILRELKFLRLLSAHPNVITLRDVLIPAEPTTFNDVFLVFELLPSDLSRVLRCSHLVKLSMAHKRSIMFQLLRGVAFLHASAVFHRDIKASNVLLDDECQVRICDFGLARALLPGSPIPAAGGPAWTDYVATRWYRAPELLLSPAAVAYSTAIDVWSVGCIFAELLADGAPLFPGVDRQDMILRMAALLGVPSQAYIARVADGAARRFLAALPPPPPVGRRRHRRSAGSTSRRGSRVAGTSPEAAGAAAADAAAATVTAPPRTACDGHPRPPPRIDVEGGLQPPLPLLSVQADSSDADTEQRASGSGRGGTAAASSDADDDEDDDLVDGDGGANADASTPTPGDRPLWYPPTDTLDRLARVLPLDTPPAAVRIAASLLTFDAAARPAAADVLADPWFAPLAAASVAAGEPPPPERVVLPPAEFAFEGSGGGGKRRLRALFMEEMLQHTSVGRPAAVSPLGEGAAVVGGVVDSNISVGGRAEGSPAAVVGDRDVRLELGGCSSEEPPQGEADALLP</sequence>
<evidence type="ECO:0000256" key="4">
    <source>
        <dbReference type="ARBA" id="ARBA00022777"/>
    </source>
</evidence>
<comment type="cofactor">
    <cofactor evidence="7">
        <name>Mg(2+)</name>
        <dbReference type="ChEBI" id="CHEBI:18420"/>
    </cofactor>
</comment>
<keyword evidence="1 7" id="KW-0723">Serine/threonine-protein kinase</keyword>
<evidence type="ECO:0000313" key="11">
    <source>
        <dbReference type="Proteomes" id="UP000218209"/>
    </source>
</evidence>
<dbReference type="GO" id="GO:0004707">
    <property type="term" value="F:MAP kinase activity"/>
    <property type="evidence" value="ECO:0007669"/>
    <property type="project" value="UniProtKB-EC"/>
</dbReference>
<comment type="catalytic activity">
    <reaction evidence="7">
        <text>L-threonyl-[protein] + ATP = O-phospho-L-threonyl-[protein] + ADP + H(+)</text>
        <dbReference type="Rhea" id="RHEA:46608"/>
        <dbReference type="Rhea" id="RHEA-COMP:11060"/>
        <dbReference type="Rhea" id="RHEA-COMP:11605"/>
        <dbReference type="ChEBI" id="CHEBI:15378"/>
        <dbReference type="ChEBI" id="CHEBI:30013"/>
        <dbReference type="ChEBI" id="CHEBI:30616"/>
        <dbReference type="ChEBI" id="CHEBI:61977"/>
        <dbReference type="ChEBI" id="CHEBI:456216"/>
        <dbReference type="EC" id="2.7.11.24"/>
    </reaction>
</comment>
<feature type="compositionally biased region" description="Low complexity" evidence="8">
    <location>
        <begin position="375"/>
        <end position="412"/>
    </location>
</feature>
<dbReference type="GO" id="GO:0005524">
    <property type="term" value="F:ATP binding"/>
    <property type="evidence" value="ECO:0007669"/>
    <property type="project" value="UniProtKB-UniRule"/>
</dbReference>
<keyword evidence="2 7" id="KW-0808">Transferase</keyword>
<dbReference type="FunFam" id="3.30.200.20:FF:000046">
    <property type="entry name" value="Mitogen-activated protein kinase"/>
    <property type="match status" value="1"/>
</dbReference>
<dbReference type="PROSITE" id="PS01351">
    <property type="entry name" value="MAPK"/>
    <property type="match status" value="1"/>
</dbReference>
<evidence type="ECO:0000256" key="7">
    <source>
        <dbReference type="RuleBase" id="RU361165"/>
    </source>
</evidence>
<dbReference type="Gene3D" id="3.30.200.20">
    <property type="entry name" value="Phosphorylase Kinase, domain 1"/>
    <property type="match status" value="1"/>
</dbReference>
<gene>
    <name evidence="10" type="ORF">BU14_0082s0009</name>
</gene>
<reference evidence="10 11" key="1">
    <citation type="submission" date="2017-03" db="EMBL/GenBank/DDBJ databases">
        <title>WGS assembly of Porphyra umbilicalis.</title>
        <authorList>
            <person name="Brawley S.H."/>
            <person name="Blouin N.A."/>
            <person name="Ficko-Blean E."/>
            <person name="Wheeler G.L."/>
            <person name="Lohr M."/>
            <person name="Goodson H.V."/>
            <person name="Jenkins J.W."/>
            <person name="Blaby-Haas C.E."/>
            <person name="Helliwell K.E."/>
            <person name="Chan C."/>
            <person name="Marriage T."/>
            <person name="Bhattacharya D."/>
            <person name="Klein A.S."/>
            <person name="Badis Y."/>
            <person name="Brodie J."/>
            <person name="Cao Y."/>
            <person name="Collen J."/>
            <person name="Dittami S.M."/>
            <person name="Gachon C.M."/>
            <person name="Green B.R."/>
            <person name="Karpowicz S."/>
            <person name="Kim J.W."/>
            <person name="Kudahl U."/>
            <person name="Lin S."/>
            <person name="Michel G."/>
            <person name="Mittag M."/>
            <person name="Olson B.J."/>
            <person name="Pangilinan J."/>
            <person name="Peng Y."/>
            <person name="Qiu H."/>
            <person name="Shu S."/>
            <person name="Singer J.T."/>
            <person name="Smith A.G."/>
            <person name="Sprecher B.N."/>
            <person name="Wagner V."/>
            <person name="Wang W."/>
            <person name="Wang Z.-Y."/>
            <person name="Yan J."/>
            <person name="Yarish C."/>
            <person name="Zoeuner-Riek S."/>
            <person name="Zhuang Y."/>
            <person name="Zou Y."/>
            <person name="Lindquist E.A."/>
            <person name="Grimwood J."/>
            <person name="Barry K."/>
            <person name="Rokhsar D.S."/>
            <person name="Schmutz J."/>
            <person name="Stiller J.W."/>
            <person name="Grossman A.R."/>
            <person name="Prochnik S.E."/>
        </authorList>
    </citation>
    <scope>NUCLEOTIDE SEQUENCE [LARGE SCALE GENOMIC DNA]</scope>
    <source>
        <strain evidence="10">4086291</strain>
    </source>
</reference>
<organism evidence="10 11">
    <name type="scientific">Porphyra umbilicalis</name>
    <name type="common">Purple laver</name>
    <name type="synonym">Red alga</name>
    <dbReference type="NCBI Taxonomy" id="2786"/>
    <lineage>
        <taxon>Eukaryota</taxon>
        <taxon>Rhodophyta</taxon>
        <taxon>Bangiophyceae</taxon>
        <taxon>Bangiales</taxon>
        <taxon>Bangiaceae</taxon>
        <taxon>Porphyra</taxon>
    </lineage>
</organism>